<evidence type="ECO:0000313" key="2">
    <source>
        <dbReference type="EMBL" id="GAA1916320.1"/>
    </source>
</evidence>
<dbReference type="Proteomes" id="UP001500784">
    <property type="component" value="Unassembled WGS sequence"/>
</dbReference>
<feature type="region of interest" description="Disordered" evidence="1">
    <location>
        <begin position="1"/>
        <end position="30"/>
    </location>
</feature>
<organism evidence="2 3">
    <name type="scientific">Arthrobacter gandavensis</name>
    <dbReference type="NCBI Taxonomy" id="169960"/>
    <lineage>
        <taxon>Bacteria</taxon>
        <taxon>Bacillati</taxon>
        <taxon>Actinomycetota</taxon>
        <taxon>Actinomycetes</taxon>
        <taxon>Micrococcales</taxon>
        <taxon>Micrococcaceae</taxon>
        <taxon>Arthrobacter</taxon>
    </lineage>
</organism>
<proteinExistence type="predicted"/>
<name>A0ABN2PCH9_9MICC</name>
<sequence>MELAGHHGGVLDLGNPDADDDAGSEDVEEDKEVVKEVHGFDLTDRVSGCVIIPVTILQRVELPLPGST</sequence>
<comment type="caution">
    <text evidence="2">The sequence shown here is derived from an EMBL/GenBank/DDBJ whole genome shotgun (WGS) entry which is preliminary data.</text>
</comment>
<reference evidence="2 3" key="1">
    <citation type="journal article" date="2019" name="Int. J. Syst. Evol. Microbiol.">
        <title>The Global Catalogue of Microorganisms (GCM) 10K type strain sequencing project: providing services to taxonomists for standard genome sequencing and annotation.</title>
        <authorList>
            <consortium name="The Broad Institute Genomics Platform"/>
            <consortium name="The Broad Institute Genome Sequencing Center for Infectious Disease"/>
            <person name="Wu L."/>
            <person name="Ma J."/>
        </authorList>
    </citation>
    <scope>NUCLEOTIDE SEQUENCE [LARGE SCALE GENOMIC DNA]</scope>
    <source>
        <strain evidence="2 3">JCM 13316</strain>
    </source>
</reference>
<dbReference type="EMBL" id="BAAALV010000003">
    <property type="protein sequence ID" value="GAA1916320.1"/>
    <property type="molecule type" value="Genomic_DNA"/>
</dbReference>
<accession>A0ABN2PCH9</accession>
<feature type="compositionally biased region" description="Acidic residues" evidence="1">
    <location>
        <begin position="17"/>
        <end position="30"/>
    </location>
</feature>
<keyword evidence="3" id="KW-1185">Reference proteome</keyword>
<protein>
    <submittedName>
        <fullName evidence="2">Uncharacterized protein</fullName>
    </submittedName>
</protein>
<evidence type="ECO:0000256" key="1">
    <source>
        <dbReference type="SAM" id="MobiDB-lite"/>
    </source>
</evidence>
<gene>
    <name evidence="2" type="ORF">GCM10009688_21560</name>
</gene>
<evidence type="ECO:0000313" key="3">
    <source>
        <dbReference type="Proteomes" id="UP001500784"/>
    </source>
</evidence>